<gene>
    <name evidence="4" type="ORF">TKK_006784</name>
</gene>
<dbReference type="PROSITE" id="PS51155">
    <property type="entry name" value="CHIT_BIND_RR_2"/>
    <property type="match status" value="1"/>
</dbReference>
<dbReference type="Pfam" id="PF00379">
    <property type="entry name" value="Chitin_bind_4"/>
    <property type="match status" value="1"/>
</dbReference>
<dbReference type="EMBL" id="JBJJXI010000055">
    <property type="protein sequence ID" value="KAL3399505.1"/>
    <property type="molecule type" value="Genomic_DNA"/>
</dbReference>
<dbReference type="PANTHER" id="PTHR12236:SF86">
    <property type="entry name" value="CCP84AC-RELATED"/>
    <property type="match status" value="1"/>
</dbReference>
<keyword evidence="3" id="KW-0732">Signal</keyword>
<protein>
    <submittedName>
        <fullName evidence="4">Uncharacterized protein</fullName>
    </submittedName>
</protein>
<dbReference type="PRINTS" id="PR00947">
    <property type="entry name" value="CUTICLE"/>
</dbReference>
<keyword evidence="5" id="KW-1185">Reference proteome</keyword>
<keyword evidence="1 2" id="KW-0193">Cuticle</keyword>
<evidence type="ECO:0000256" key="2">
    <source>
        <dbReference type="PROSITE-ProRule" id="PRU00497"/>
    </source>
</evidence>
<proteinExistence type="predicted"/>
<organism evidence="4 5">
    <name type="scientific">Trichogramma kaykai</name>
    <dbReference type="NCBI Taxonomy" id="54128"/>
    <lineage>
        <taxon>Eukaryota</taxon>
        <taxon>Metazoa</taxon>
        <taxon>Ecdysozoa</taxon>
        <taxon>Arthropoda</taxon>
        <taxon>Hexapoda</taxon>
        <taxon>Insecta</taxon>
        <taxon>Pterygota</taxon>
        <taxon>Neoptera</taxon>
        <taxon>Endopterygota</taxon>
        <taxon>Hymenoptera</taxon>
        <taxon>Apocrita</taxon>
        <taxon>Proctotrupomorpha</taxon>
        <taxon>Chalcidoidea</taxon>
        <taxon>Trichogrammatidae</taxon>
        <taxon>Trichogramma</taxon>
    </lineage>
</organism>
<accession>A0ABD2X2T6</accession>
<comment type="caution">
    <text evidence="4">The sequence shown here is derived from an EMBL/GenBank/DDBJ whole genome shotgun (WGS) entry which is preliminary data.</text>
</comment>
<name>A0ABD2X2T6_9HYME</name>
<evidence type="ECO:0000313" key="4">
    <source>
        <dbReference type="EMBL" id="KAL3399505.1"/>
    </source>
</evidence>
<dbReference type="PROSITE" id="PS00233">
    <property type="entry name" value="CHIT_BIND_RR_1"/>
    <property type="match status" value="1"/>
</dbReference>
<evidence type="ECO:0000313" key="5">
    <source>
        <dbReference type="Proteomes" id="UP001627154"/>
    </source>
</evidence>
<dbReference type="InterPro" id="IPR000618">
    <property type="entry name" value="Insect_cuticle"/>
</dbReference>
<feature type="chain" id="PRO_5044868054" evidence="3">
    <location>
        <begin position="23"/>
        <end position="237"/>
    </location>
</feature>
<dbReference type="InterPro" id="IPR051217">
    <property type="entry name" value="Insect_Cuticle_Struc_Prot"/>
</dbReference>
<dbReference type="PANTHER" id="PTHR12236">
    <property type="entry name" value="STRUCTURAL CONTITUENT OF CUTICLE"/>
    <property type="match status" value="1"/>
</dbReference>
<sequence length="237" mass="24932">MAYGKIVCFISVVGALCNLARGEAVVPAVAPAVVARVEHYDPNPQYSFAYDVQDPSTGDSKAQFETRNGDVVQGSYSLIEADGTRRIVDYTADPINGFNAVVNREPAVAVAPVAPVAAAAAVVDARHRTLAVAPVAPVTRVIGAPVHRAVAPVVAHRHLPLTAAPVDHLHAHPVRTVAAPVLARTIAAVPKPVAAPVFATRALAHTHAAPAHIHTHYGVPRAVATRINYPYTYAYEI</sequence>
<evidence type="ECO:0000256" key="1">
    <source>
        <dbReference type="ARBA" id="ARBA00022460"/>
    </source>
</evidence>
<reference evidence="4 5" key="1">
    <citation type="journal article" date="2024" name="bioRxiv">
        <title>A reference genome for Trichogramma kaykai: A tiny desert-dwelling parasitoid wasp with competing sex-ratio distorters.</title>
        <authorList>
            <person name="Culotta J."/>
            <person name="Lindsey A.R."/>
        </authorList>
    </citation>
    <scope>NUCLEOTIDE SEQUENCE [LARGE SCALE GENOMIC DNA]</scope>
    <source>
        <strain evidence="4 5">KSX58</strain>
    </source>
</reference>
<dbReference type="Proteomes" id="UP001627154">
    <property type="component" value="Unassembled WGS sequence"/>
</dbReference>
<dbReference type="AlphaFoldDB" id="A0ABD2X2T6"/>
<dbReference type="GO" id="GO:0042302">
    <property type="term" value="F:structural constituent of cuticle"/>
    <property type="evidence" value="ECO:0007669"/>
    <property type="project" value="UniProtKB-UniRule"/>
</dbReference>
<dbReference type="InterPro" id="IPR031311">
    <property type="entry name" value="CHIT_BIND_RR_consensus"/>
</dbReference>
<feature type="signal peptide" evidence="3">
    <location>
        <begin position="1"/>
        <end position="22"/>
    </location>
</feature>
<evidence type="ECO:0000256" key="3">
    <source>
        <dbReference type="SAM" id="SignalP"/>
    </source>
</evidence>